<protein>
    <recommendedName>
        <fullName evidence="4">SMODS and SLOG-associating 2TM effector domain-containing protein</fullName>
    </recommendedName>
</protein>
<dbReference type="Proteomes" id="UP000005258">
    <property type="component" value="Chromosome"/>
</dbReference>
<dbReference type="EMBL" id="CP003236">
    <property type="protein sequence ID" value="AFK53138.1"/>
    <property type="molecule type" value="Genomic_DNA"/>
</dbReference>
<evidence type="ECO:0000256" key="1">
    <source>
        <dbReference type="SAM" id="Phobius"/>
    </source>
</evidence>
<evidence type="ECO:0000313" key="2">
    <source>
        <dbReference type="EMBL" id="AFK53138.1"/>
    </source>
</evidence>
<dbReference type="AlphaFoldDB" id="I3TK50"/>
<keyword evidence="1" id="KW-0812">Transmembrane</keyword>
<evidence type="ECO:0000313" key="3">
    <source>
        <dbReference type="Proteomes" id="UP000005258"/>
    </source>
</evidence>
<proteinExistence type="predicted"/>
<feature type="transmembrane region" description="Helical" evidence="1">
    <location>
        <begin position="509"/>
        <end position="533"/>
    </location>
</feature>
<keyword evidence="1" id="KW-1133">Transmembrane helix</keyword>
<keyword evidence="1" id="KW-0472">Membrane</keyword>
<name>I3TK50_TISMK</name>
<evidence type="ECO:0008006" key="4">
    <source>
        <dbReference type="Google" id="ProtNLM"/>
    </source>
</evidence>
<keyword evidence="3" id="KW-1185">Reference proteome</keyword>
<feature type="transmembrane region" description="Helical" evidence="1">
    <location>
        <begin position="326"/>
        <end position="346"/>
    </location>
</feature>
<feature type="transmembrane region" description="Helical" evidence="1">
    <location>
        <begin position="358"/>
        <end position="376"/>
    </location>
</feature>
<sequence>MPTHPPRLSHPPKPRLALSVGVTGHRPNRLPASGVHRISAEVADVLRQIQVAIADVQKRHAAVWSTDDPRLSVVSSLAEGADRIVAEAGLAAGFELEAPLPFAAETYAEDFADAASRQAFSALLTRAARVVELPGQRAAADQAYERAGLAMLDHAALLIAIWDGGPAAGRGGTPDMLEAAARRGIPVVVIAAADDTTPPTIRWRDLDRHPRTDLSFHDLPPQPIGQLGRVIEQLTAPPVHGDEVAHLADYLREGRRHIQFRQAWLWLQAMAFMRRPRWRDFYATSPETAADDEAAAHAGAPPDLTAAYGWADALANYYAQIFRSAVVVNFLCAALAVFVVALSILVGKSFGVKSIGKPVFVGIEILLLLWVVLNTIQGRRRAWHRRWLEAREVAERLRVALPMHGLAARPTVQQGRIGIWTAWYERALLRAAGLPVLRPADDHGIRARTALHSMLDGQCRYHGSTHKRMHQLEHRLETFGELLFVLTLIVATVYMAVELSVGPIRDSWQFLVTALTAGLPVLATAAYGIRVIGDFEGSARRSKRMAADITALIAAMEADDAAGTDGLAAAQERARQAADIMLGDVASWRVAAEGRTLAIPG</sequence>
<dbReference type="PATRIC" id="fig|1110502.3.peg.1339"/>
<dbReference type="SUPFAM" id="SSF102405">
    <property type="entry name" value="MCP/YpsA-like"/>
    <property type="match status" value="1"/>
</dbReference>
<dbReference type="STRING" id="1110502.TMO_1299"/>
<accession>I3TK50</accession>
<feature type="transmembrane region" description="Helical" evidence="1">
    <location>
        <begin position="478"/>
        <end position="497"/>
    </location>
</feature>
<dbReference type="eggNOG" id="COG0758">
    <property type="taxonomic scope" value="Bacteria"/>
</dbReference>
<dbReference type="Gene3D" id="3.40.50.450">
    <property type="match status" value="1"/>
</dbReference>
<reference evidence="2 3" key="1">
    <citation type="journal article" date="2012" name="J. Am. Chem. Soc.">
        <title>Bacterial biosynthesis and maturation of the didemnin anti-cancer agents.</title>
        <authorList>
            <person name="Xu Y."/>
            <person name="Kersten R.D."/>
            <person name="Nam S.J."/>
            <person name="Lu L."/>
            <person name="Al-Suwailem A.M."/>
            <person name="Zheng H."/>
            <person name="Fenical W."/>
            <person name="Dorrestein P.C."/>
            <person name="Moore B.S."/>
            <person name="Qian P.Y."/>
        </authorList>
    </citation>
    <scope>NUCLEOTIDE SEQUENCE [LARGE SCALE GENOMIC DNA]</scope>
    <source>
        <strain evidence="2 3">KA081020-065</strain>
    </source>
</reference>
<dbReference type="HOGENOM" id="CLU_454094_0_0_5"/>
<gene>
    <name evidence="2" type="ordered locus">TMO_1299</name>
</gene>
<dbReference type="KEGG" id="tmo:TMO_1299"/>
<organism evidence="2 3">
    <name type="scientific">Tistrella mobilis (strain KA081020-065)</name>
    <dbReference type="NCBI Taxonomy" id="1110502"/>
    <lineage>
        <taxon>Bacteria</taxon>
        <taxon>Pseudomonadati</taxon>
        <taxon>Pseudomonadota</taxon>
        <taxon>Alphaproteobacteria</taxon>
        <taxon>Geminicoccales</taxon>
        <taxon>Geminicoccaceae</taxon>
        <taxon>Tistrella</taxon>
    </lineage>
</organism>